<dbReference type="PROSITE" id="PS01011">
    <property type="entry name" value="FOLYLPOLYGLU_SYNT_1"/>
    <property type="match status" value="1"/>
</dbReference>
<comment type="catalytic activity">
    <reaction evidence="12 19">
        <text>UDP-N-acetyl-alpha-D-muramoyl-L-alanyl-D-glutamate + meso-2,6-diaminopimelate + ATP = UDP-N-acetyl-alpha-D-muramoyl-L-alanyl-gamma-D-glutamyl-meso-2,6-diaminopimelate + ADP + phosphate + H(+)</text>
        <dbReference type="Rhea" id="RHEA:23676"/>
        <dbReference type="ChEBI" id="CHEBI:15378"/>
        <dbReference type="ChEBI" id="CHEBI:30616"/>
        <dbReference type="ChEBI" id="CHEBI:43474"/>
        <dbReference type="ChEBI" id="CHEBI:57791"/>
        <dbReference type="ChEBI" id="CHEBI:83900"/>
        <dbReference type="ChEBI" id="CHEBI:83905"/>
        <dbReference type="ChEBI" id="CHEBI:456216"/>
        <dbReference type="EC" id="6.3.2.13"/>
    </reaction>
</comment>
<evidence type="ECO:0000256" key="19">
    <source>
        <dbReference type="HAMAP-Rule" id="MF_00208"/>
    </source>
</evidence>
<keyword evidence="4 19" id="KW-0436">Ligase</keyword>
<accession>I7KU51</accession>
<dbReference type="FunFam" id="3.90.190.20:FF:000006">
    <property type="entry name" value="UDP-N-acetylmuramoyl-L-alanyl-D-glutamate--2,6-diaminopimelate ligase"/>
    <property type="match status" value="1"/>
</dbReference>
<keyword evidence="8 19" id="KW-0133">Cell shape</keyword>
<feature type="binding site" evidence="19">
    <location>
        <position position="178"/>
    </location>
    <ligand>
        <name>UDP-N-acetyl-alpha-D-muramoyl-L-alanyl-D-glutamate</name>
        <dbReference type="ChEBI" id="CHEBI:83900"/>
    </ligand>
</feature>
<dbReference type="SUPFAM" id="SSF53623">
    <property type="entry name" value="MurD-like peptide ligases, catalytic domain"/>
    <property type="match status" value="1"/>
</dbReference>
<keyword evidence="3 19" id="KW-0963">Cytoplasm</keyword>
<dbReference type="NCBIfam" id="NF001126">
    <property type="entry name" value="PRK00139.1-4"/>
    <property type="match status" value="1"/>
</dbReference>
<dbReference type="PANTHER" id="PTHR23135">
    <property type="entry name" value="MUR LIGASE FAMILY MEMBER"/>
    <property type="match status" value="1"/>
</dbReference>
<dbReference type="OrthoDB" id="9800958at2"/>
<dbReference type="PANTHER" id="PTHR23135:SF4">
    <property type="entry name" value="UDP-N-ACETYLMURAMOYL-L-ALANYL-D-GLUTAMATE--2,6-DIAMINOPIMELATE LIGASE MURE HOMOLOG, CHLOROPLASTIC"/>
    <property type="match status" value="1"/>
</dbReference>
<dbReference type="UniPathway" id="UPA00219"/>
<dbReference type="Pfam" id="PF02875">
    <property type="entry name" value="Mur_ligase_C"/>
    <property type="match status" value="1"/>
</dbReference>
<evidence type="ECO:0000256" key="1">
    <source>
        <dbReference type="ARBA" id="ARBA00004752"/>
    </source>
</evidence>
<feature type="domain" description="Mur ligase central" evidence="23">
    <location>
        <begin position="107"/>
        <end position="304"/>
    </location>
</feature>
<keyword evidence="11 19" id="KW-0961">Cell wall biogenesis/degradation</keyword>
<dbReference type="SUPFAM" id="SSF63418">
    <property type="entry name" value="MurE/MurF N-terminal domain"/>
    <property type="match status" value="1"/>
</dbReference>
<comment type="caution">
    <text evidence="19">Lacks conserved residue(s) required for the propagation of feature annotation.</text>
</comment>
<evidence type="ECO:0000256" key="17">
    <source>
        <dbReference type="ARBA" id="ARBA00076158"/>
    </source>
</evidence>
<keyword evidence="7 19" id="KW-0067">ATP-binding</keyword>
<dbReference type="InterPro" id="IPR018109">
    <property type="entry name" value="Folylpolyglutamate_synth_CS"/>
</dbReference>
<dbReference type="Pfam" id="PF08245">
    <property type="entry name" value="Mur_ligase_M"/>
    <property type="match status" value="1"/>
</dbReference>
<keyword evidence="10 19" id="KW-0131">Cell cycle</keyword>
<dbReference type="Gene3D" id="3.40.1390.10">
    <property type="entry name" value="MurE/MurF, N-terminal domain"/>
    <property type="match status" value="1"/>
</dbReference>
<sequence length="480" mass="53525">MRLSELISGIDSCIFVGNDVDIKHITYNSKDVTEGSLFICIEGFKVDGHHFAQEAVDRGAKALIISKDINIFGDVTLVKVKDTRKAMAIISSNFYKKPAEKIKIVGITGTNGKTTSTFMMKSILESYGQKIGLIGTIYNIIGDKIIEAKRTTPESLDLQCLFKEMVDNNCAYCVMEVSSHSLELERVYGVDFEAGIFTNLTQDHLDFHKTMENYFKAKLKLFERAKNAIINIDDDYGKEALRYVKGNILKYGIDSVADVYAKDITMSDEGTKFKLCYESNEIEVNLHLPGKYNVYNALGCAAAALSLGIDINTIKKGLEALKSVPGRSERIKAKQGFTVIIDYAHTPDGIENILKATREYTKGRLIILFGAGGDRDKTKRPLMGKAAGTFADYCIITSDNPRNEEPEQIIQDIIPGVEKTGCPYKIIVDRKEAIKYALMNAKKDDVIVIAGKGHETYQILKDKTVHFDEKEIVNELLQEI</sequence>
<feature type="binding site" evidence="19">
    <location>
        <begin position="109"/>
        <end position="115"/>
    </location>
    <ligand>
        <name>ATP</name>
        <dbReference type="ChEBI" id="CHEBI:30616"/>
    </ligand>
</feature>
<feature type="binding site" evidence="19">
    <location>
        <begin position="151"/>
        <end position="152"/>
    </location>
    <ligand>
        <name>UDP-N-acetyl-alpha-D-muramoyl-L-alanyl-D-glutamate</name>
        <dbReference type="ChEBI" id="CHEBI:83900"/>
    </ligand>
</feature>
<feature type="binding site" evidence="19">
    <location>
        <position position="451"/>
    </location>
    <ligand>
        <name>meso-2,6-diaminopimelate</name>
        <dbReference type="ChEBI" id="CHEBI:57791"/>
    </ligand>
</feature>
<dbReference type="InterPro" id="IPR013221">
    <property type="entry name" value="Mur_ligase_cen"/>
</dbReference>
<dbReference type="GO" id="GO:0008765">
    <property type="term" value="F:UDP-N-acetylmuramoylalanyl-D-glutamate-2,6-diaminopimelate ligase activity"/>
    <property type="evidence" value="ECO:0007669"/>
    <property type="project" value="UniProtKB-UniRule"/>
</dbReference>
<evidence type="ECO:0000259" key="23">
    <source>
        <dbReference type="Pfam" id="PF08245"/>
    </source>
</evidence>
<keyword evidence="9 19" id="KW-0573">Peptidoglycan synthesis</keyword>
<keyword evidence="6 19" id="KW-0547">Nucleotide-binding</keyword>
<evidence type="ECO:0000313" key="24">
    <source>
        <dbReference type="EMBL" id="CCJ33358.1"/>
    </source>
</evidence>
<dbReference type="InterPro" id="IPR035911">
    <property type="entry name" value="MurE/MurF_N"/>
</dbReference>
<comment type="PTM">
    <text evidence="19">Carboxylation is probably crucial for Mg(2+) binding and, consequently, for the gamma-phosphate positioning of ATP.</text>
</comment>
<dbReference type="InterPro" id="IPR005761">
    <property type="entry name" value="UDP-N-AcMur-Glu-dNH2Pim_ligase"/>
</dbReference>
<evidence type="ECO:0000256" key="2">
    <source>
        <dbReference type="ARBA" id="ARBA00005898"/>
    </source>
</evidence>
<evidence type="ECO:0000256" key="12">
    <source>
        <dbReference type="ARBA" id="ARBA00050251"/>
    </source>
</evidence>
<name>I7KU51_9CLOT</name>
<evidence type="ECO:0000256" key="6">
    <source>
        <dbReference type="ARBA" id="ARBA00022741"/>
    </source>
</evidence>
<comment type="cofactor">
    <cofactor evidence="19">
        <name>Mg(2+)</name>
        <dbReference type="ChEBI" id="CHEBI:18420"/>
    </cofactor>
</comment>
<dbReference type="GO" id="GO:0004326">
    <property type="term" value="F:tetrahydrofolylpolyglutamate synthase activity"/>
    <property type="evidence" value="ECO:0007669"/>
    <property type="project" value="InterPro"/>
</dbReference>
<evidence type="ECO:0000256" key="18">
    <source>
        <dbReference type="ARBA" id="ARBA00081560"/>
    </source>
</evidence>
<dbReference type="GO" id="GO:0008360">
    <property type="term" value="P:regulation of cell shape"/>
    <property type="evidence" value="ECO:0007669"/>
    <property type="project" value="UniProtKB-KW"/>
</dbReference>
<dbReference type="GO" id="GO:0005737">
    <property type="term" value="C:cytoplasm"/>
    <property type="evidence" value="ECO:0007669"/>
    <property type="project" value="UniProtKB-SubCell"/>
</dbReference>
<evidence type="ECO:0000256" key="13">
    <source>
        <dbReference type="ARBA" id="ARBA00056782"/>
    </source>
</evidence>
<dbReference type="GO" id="GO:0051301">
    <property type="term" value="P:cell division"/>
    <property type="evidence" value="ECO:0007669"/>
    <property type="project" value="UniProtKB-KW"/>
</dbReference>
<comment type="similarity">
    <text evidence="2 19">Belongs to the MurCDEF family. MurE subfamily.</text>
</comment>
<comment type="subcellular location">
    <subcellularLocation>
        <location evidence="19 20">Cytoplasm</location>
    </subcellularLocation>
</comment>
<evidence type="ECO:0000256" key="5">
    <source>
        <dbReference type="ARBA" id="ARBA00022618"/>
    </source>
</evidence>
<dbReference type="GO" id="GO:0071555">
    <property type="term" value="P:cell wall organization"/>
    <property type="evidence" value="ECO:0007669"/>
    <property type="project" value="UniProtKB-KW"/>
</dbReference>
<organism evidence="24 25">
    <name type="scientific">Caloramator australicus RC3</name>
    <dbReference type="NCBI Taxonomy" id="857293"/>
    <lineage>
        <taxon>Bacteria</taxon>
        <taxon>Bacillati</taxon>
        <taxon>Bacillota</taxon>
        <taxon>Clostridia</taxon>
        <taxon>Eubacteriales</taxon>
        <taxon>Clostridiaceae</taxon>
        <taxon>Caloramator</taxon>
    </lineage>
</organism>
<dbReference type="eggNOG" id="COG0769">
    <property type="taxonomic scope" value="Bacteria"/>
</dbReference>
<dbReference type="AlphaFoldDB" id="I7KU51"/>
<evidence type="ECO:0000259" key="22">
    <source>
        <dbReference type="Pfam" id="PF02875"/>
    </source>
</evidence>
<reference evidence="24 25" key="1">
    <citation type="journal article" date="2011" name="J. Bacteriol.">
        <title>Draft genome sequence of Caloramator australicus strain RC3T, a thermoanaerobe from the Great Artesian Basin of Australia.</title>
        <authorList>
            <person name="Ogg C.D."/>
            <person name="Patel B.K.C."/>
        </authorList>
    </citation>
    <scope>NUCLEOTIDE SEQUENCE [LARGE SCALE GENOMIC DNA]</scope>
    <source>
        <strain evidence="24 25">RC3</strain>
    </source>
</reference>
<evidence type="ECO:0000256" key="3">
    <source>
        <dbReference type="ARBA" id="ARBA00022490"/>
    </source>
</evidence>
<feature type="modified residue" description="N6-carboxylysine" evidence="19">
    <location>
        <position position="218"/>
    </location>
</feature>
<dbReference type="NCBIfam" id="TIGR01085">
    <property type="entry name" value="murE"/>
    <property type="match status" value="1"/>
</dbReference>
<dbReference type="InterPro" id="IPR036565">
    <property type="entry name" value="Mur-like_cat_sf"/>
</dbReference>
<evidence type="ECO:0000259" key="21">
    <source>
        <dbReference type="Pfam" id="PF01225"/>
    </source>
</evidence>
<dbReference type="EMBL" id="CAKP01000067">
    <property type="protein sequence ID" value="CCJ33358.1"/>
    <property type="molecule type" value="Genomic_DNA"/>
</dbReference>
<comment type="function">
    <text evidence="13 19">Catalyzes the addition of meso-diaminopimelic acid to the nucleotide precursor UDP-N-acetylmuramoyl-L-alanyl-D-glutamate (UMAG) in the biosynthesis of bacterial cell-wall peptidoglycan.</text>
</comment>
<evidence type="ECO:0000256" key="14">
    <source>
        <dbReference type="ARBA" id="ARBA00066633"/>
    </source>
</evidence>
<evidence type="ECO:0000256" key="15">
    <source>
        <dbReference type="ARBA" id="ARBA00072883"/>
    </source>
</evidence>
<dbReference type="Gene3D" id="3.90.190.20">
    <property type="entry name" value="Mur ligase, C-terminal domain"/>
    <property type="match status" value="1"/>
</dbReference>
<dbReference type="NCBIfam" id="NF001124">
    <property type="entry name" value="PRK00139.1-2"/>
    <property type="match status" value="1"/>
</dbReference>
<feature type="binding site" evidence="19">
    <location>
        <position position="29"/>
    </location>
    <ligand>
        <name>UDP-N-acetyl-alpha-D-muramoyl-L-alanyl-D-glutamate</name>
        <dbReference type="ChEBI" id="CHEBI:83900"/>
    </ligand>
</feature>
<dbReference type="Proteomes" id="UP000007652">
    <property type="component" value="Unassembled WGS sequence"/>
</dbReference>
<dbReference type="InterPro" id="IPR036615">
    <property type="entry name" value="Mur_ligase_C_dom_sf"/>
</dbReference>
<dbReference type="InterPro" id="IPR004101">
    <property type="entry name" value="Mur_ligase_C"/>
</dbReference>
<feature type="binding site" evidence="19">
    <location>
        <position position="455"/>
    </location>
    <ligand>
        <name>meso-2,6-diaminopimelate</name>
        <dbReference type="ChEBI" id="CHEBI:57791"/>
    </ligand>
</feature>
<feature type="binding site" evidence="19">
    <location>
        <position position="375"/>
    </location>
    <ligand>
        <name>meso-2,6-diaminopimelate</name>
        <dbReference type="ChEBI" id="CHEBI:57791"/>
    </ligand>
</feature>
<comment type="caution">
    <text evidence="24">The sequence shown here is derived from an EMBL/GenBank/DDBJ whole genome shotgun (WGS) entry which is preliminary data.</text>
</comment>
<evidence type="ECO:0000256" key="20">
    <source>
        <dbReference type="RuleBase" id="RU004135"/>
    </source>
</evidence>
<dbReference type="STRING" id="857293.CAAU_1274"/>
<evidence type="ECO:0000313" key="25">
    <source>
        <dbReference type="Proteomes" id="UP000007652"/>
    </source>
</evidence>
<evidence type="ECO:0000256" key="16">
    <source>
        <dbReference type="ARBA" id="ARBA00075482"/>
    </source>
</evidence>
<comment type="pathway">
    <text evidence="1 19 20">Cell wall biogenesis; peptidoglycan biosynthesis.</text>
</comment>
<feature type="domain" description="Mur ligase N-terminal catalytic" evidence="21">
    <location>
        <begin position="22"/>
        <end position="95"/>
    </location>
</feature>
<evidence type="ECO:0000256" key="7">
    <source>
        <dbReference type="ARBA" id="ARBA00022840"/>
    </source>
</evidence>
<dbReference type="GO" id="GO:0005524">
    <property type="term" value="F:ATP binding"/>
    <property type="evidence" value="ECO:0007669"/>
    <property type="project" value="UniProtKB-UniRule"/>
</dbReference>
<dbReference type="GO" id="GO:0000287">
    <property type="term" value="F:magnesium ion binding"/>
    <property type="evidence" value="ECO:0007669"/>
    <property type="project" value="UniProtKB-UniRule"/>
</dbReference>
<keyword evidence="19" id="KW-0460">Magnesium</keyword>
<keyword evidence="25" id="KW-1185">Reference proteome</keyword>
<evidence type="ECO:0000256" key="8">
    <source>
        <dbReference type="ARBA" id="ARBA00022960"/>
    </source>
</evidence>
<dbReference type="RefSeq" id="WP_008908628.1">
    <property type="nucleotide sequence ID" value="NZ_CAKP01000067.1"/>
</dbReference>
<gene>
    <name evidence="19" type="primary">murE</name>
    <name evidence="24" type="ORF">CAAU_1274</name>
</gene>
<feature type="binding site" evidence="19">
    <location>
        <position position="186"/>
    </location>
    <ligand>
        <name>UDP-N-acetyl-alpha-D-muramoyl-L-alanyl-D-glutamate</name>
        <dbReference type="ChEBI" id="CHEBI:83900"/>
    </ligand>
</feature>
<dbReference type="InterPro" id="IPR000713">
    <property type="entry name" value="Mur_ligase_N"/>
</dbReference>
<evidence type="ECO:0000256" key="4">
    <source>
        <dbReference type="ARBA" id="ARBA00022598"/>
    </source>
</evidence>
<dbReference type="SUPFAM" id="SSF53244">
    <property type="entry name" value="MurD-like peptide ligases, peptide-binding domain"/>
    <property type="match status" value="1"/>
</dbReference>
<dbReference type="EC" id="6.3.2.13" evidence="14 19"/>
<dbReference type="GO" id="GO:0009252">
    <property type="term" value="P:peptidoglycan biosynthetic process"/>
    <property type="evidence" value="ECO:0007669"/>
    <property type="project" value="UniProtKB-UniRule"/>
</dbReference>
<dbReference type="Gene3D" id="3.40.1190.10">
    <property type="entry name" value="Mur-like, catalytic domain"/>
    <property type="match status" value="1"/>
</dbReference>
<dbReference type="HAMAP" id="MF_00208">
    <property type="entry name" value="MurE"/>
    <property type="match status" value="1"/>
</dbReference>
<feature type="domain" description="Mur ligase C-terminal" evidence="22">
    <location>
        <begin position="326"/>
        <end position="453"/>
    </location>
</feature>
<keyword evidence="5 19" id="KW-0132">Cell division</keyword>
<feature type="binding site" evidence="19">
    <location>
        <begin position="399"/>
        <end position="402"/>
    </location>
    <ligand>
        <name>meso-2,6-diaminopimelate</name>
        <dbReference type="ChEBI" id="CHEBI:57791"/>
    </ligand>
</feature>
<feature type="short sequence motif" description="Meso-diaminopimelate recognition motif" evidence="19">
    <location>
        <begin position="399"/>
        <end position="402"/>
    </location>
</feature>
<protein>
    <recommendedName>
        <fullName evidence="15 19">UDP-N-acetylmuramoyl-L-alanyl-D-glutamate--2,6-diaminopimelate ligase</fullName>
        <ecNumber evidence="14 19">6.3.2.13</ecNumber>
    </recommendedName>
    <alternativeName>
        <fullName evidence="16 19">Meso-A2pm-adding enzyme</fullName>
    </alternativeName>
    <alternativeName>
        <fullName evidence="17 19">Meso-diaminopimelate-adding enzyme</fullName>
    </alternativeName>
    <alternativeName>
        <fullName evidence="18 19">UDP-MurNAc-L-Ala-D-Glu:meso-diaminopimelate ligase</fullName>
    </alternativeName>
    <alternativeName>
        <fullName evidence="19">UDP-MurNAc-tripeptide synthetase</fullName>
    </alternativeName>
    <alternativeName>
        <fullName evidence="19">UDP-N-acetylmuramyl-tripeptide synthetase</fullName>
    </alternativeName>
</protein>
<evidence type="ECO:0000256" key="11">
    <source>
        <dbReference type="ARBA" id="ARBA00023316"/>
    </source>
</evidence>
<evidence type="ECO:0000256" key="9">
    <source>
        <dbReference type="ARBA" id="ARBA00022984"/>
    </source>
</evidence>
<evidence type="ECO:0000256" key="10">
    <source>
        <dbReference type="ARBA" id="ARBA00023306"/>
    </source>
</evidence>
<proteinExistence type="inferred from homology"/>
<dbReference type="Pfam" id="PF01225">
    <property type="entry name" value="Mur_ligase"/>
    <property type="match status" value="1"/>
</dbReference>